<name>A0A3N1D2A1_9ACTN</name>
<comment type="caution">
    <text evidence="2">The sequence shown here is derived from an EMBL/GenBank/DDBJ whole genome shotgun (WGS) entry which is preliminary data.</text>
</comment>
<protein>
    <submittedName>
        <fullName evidence="2">Uncharacterized protein</fullName>
    </submittedName>
</protein>
<organism evidence="2 3">
    <name type="scientific">Actinocorallia herbida</name>
    <dbReference type="NCBI Taxonomy" id="58109"/>
    <lineage>
        <taxon>Bacteria</taxon>
        <taxon>Bacillati</taxon>
        <taxon>Actinomycetota</taxon>
        <taxon>Actinomycetes</taxon>
        <taxon>Streptosporangiales</taxon>
        <taxon>Thermomonosporaceae</taxon>
        <taxon>Actinocorallia</taxon>
    </lineage>
</organism>
<dbReference type="Proteomes" id="UP000272400">
    <property type="component" value="Unassembled WGS sequence"/>
</dbReference>
<feature type="compositionally biased region" description="Acidic residues" evidence="1">
    <location>
        <begin position="8"/>
        <end position="17"/>
    </location>
</feature>
<sequence length="148" mass="16756">MDTPGSPDPDDVGEEYVSDGTENRVVVDTERRARNYDTWCETQKSCYVKTTRFAHEMKINITYGGTGSGAPKGKLDLIWRQSFNGLYSRYQTALKLDGASSTWLYDTSWRIGLAQRNPPYAATEFANLTRYPAPGVWINSQKMVWIPS</sequence>
<evidence type="ECO:0000313" key="2">
    <source>
        <dbReference type="EMBL" id="ROO87667.1"/>
    </source>
</evidence>
<dbReference type="AlphaFoldDB" id="A0A3N1D2A1"/>
<feature type="region of interest" description="Disordered" evidence="1">
    <location>
        <begin position="1"/>
        <end position="22"/>
    </location>
</feature>
<dbReference type="RefSeq" id="WP_123666922.1">
    <property type="nucleotide sequence ID" value="NZ_RJKE01000001.1"/>
</dbReference>
<dbReference type="EMBL" id="RJKE01000001">
    <property type="protein sequence ID" value="ROO87667.1"/>
    <property type="molecule type" value="Genomic_DNA"/>
</dbReference>
<dbReference type="OrthoDB" id="3368941at2"/>
<keyword evidence="3" id="KW-1185">Reference proteome</keyword>
<evidence type="ECO:0000256" key="1">
    <source>
        <dbReference type="SAM" id="MobiDB-lite"/>
    </source>
</evidence>
<reference evidence="2 3" key="1">
    <citation type="submission" date="2018-11" db="EMBL/GenBank/DDBJ databases">
        <title>Sequencing the genomes of 1000 actinobacteria strains.</title>
        <authorList>
            <person name="Klenk H.-P."/>
        </authorList>
    </citation>
    <scope>NUCLEOTIDE SEQUENCE [LARGE SCALE GENOMIC DNA]</scope>
    <source>
        <strain evidence="2 3">DSM 44254</strain>
    </source>
</reference>
<evidence type="ECO:0000313" key="3">
    <source>
        <dbReference type="Proteomes" id="UP000272400"/>
    </source>
</evidence>
<proteinExistence type="predicted"/>
<accession>A0A3N1D2A1</accession>
<gene>
    <name evidence="2" type="ORF">EDD29_5292</name>
</gene>